<reference evidence="1 2" key="1">
    <citation type="submission" date="2019-09" db="EMBL/GenBank/DDBJ databases">
        <authorList>
            <person name="Depoorter E."/>
        </authorList>
    </citation>
    <scope>NUCLEOTIDE SEQUENCE [LARGE SCALE GENOMIC DNA]</scope>
    <source>
        <strain evidence="1">LMG 24066</strain>
    </source>
</reference>
<evidence type="ECO:0000313" key="1">
    <source>
        <dbReference type="EMBL" id="VWC46494.1"/>
    </source>
</evidence>
<proteinExistence type="predicted"/>
<name>A0A9Q9UV53_9BURK</name>
<protein>
    <submittedName>
        <fullName evidence="1">Uncharacterized protein</fullName>
    </submittedName>
</protein>
<accession>A0A9Q9UV53</accession>
<organism evidence="1 2">
    <name type="scientific">Burkholderia arboris</name>
    <dbReference type="NCBI Taxonomy" id="488730"/>
    <lineage>
        <taxon>Bacteria</taxon>
        <taxon>Pseudomonadati</taxon>
        <taxon>Pseudomonadota</taxon>
        <taxon>Betaproteobacteria</taxon>
        <taxon>Burkholderiales</taxon>
        <taxon>Burkholderiaceae</taxon>
        <taxon>Burkholderia</taxon>
        <taxon>Burkholderia cepacia complex</taxon>
    </lineage>
</organism>
<dbReference type="EMBL" id="CABVPX010000067">
    <property type="protein sequence ID" value="VWC46494.1"/>
    <property type="molecule type" value="Genomic_DNA"/>
</dbReference>
<evidence type="ECO:0000313" key="2">
    <source>
        <dbReference type="Proteomes" id="UP000494172"/>
    </source>
</evidence>
<dbReference type="Proteomes" id="UP000494172">
    <property type="component" value="Unassembled WGS sequence"/>
</dbReference>
<comment type="caution">
    <text evidence="1">The sequence shown here is derived from an EMBL/GenBank/DDBJ whole genome shotgun (WGS) entry which is preliminary data.</text>
</comment>
<dbReference type="AlphaFoldDB" id="A0A9Q9UV53"/>
<gene>
    <name evidence="1" type="ORF">BAR24066_07406</name>
</gene>
<sequence>MASEKLVTRLRLPVVYGEGVAVLIEDAINNRLNRER</sequence>